<dbReference type="CDD" id="cd11304">
    <property type="entry name" value="Cadherin_repeat"/>
    <property type="match status" value="1"/>
</dbReference>
<evidence type="ECO:0000313" key="11">
    <source>
        <dbReference type="Proteomes" id="UP000051574"/>
    </source>
</evidence>
<keyword evidence="2" id="KW-0812">Transmembrane</keyword>
<dbReference type="PROSITE" id="PS50268">
    <property type="entry name" value="CADHERIN_2"/>
    <property type="match status" value="1"/>
</dbReference>
<accession>A0A0T6BFX4</accession>
<evidence type="ECO:0000256" key="7">
    <source>
        <dbReference type="ARBA" id="ARBA00023180"/>
    </source>
</evidence>
<evidence type="ECO:0000256" key="8">
    <source>
        <dbReference type="PROSITE-ProRule" id="PRU00043"/>
    </source>
</evidence>
<keyword evidence="5" id="KW-1133">Transmembrane helix</keyword>
<evidence type="ECO:0000313" key="10">
    <source>
        <dbReference type="EMBL" id="KRT86142.1"/>
    </source>
</evidence>
<evidence type="ECO:0000256" key="3">
    <source>
        <dbReference type="ARBA" id="ARBA00022737"/>
    </source>
</evidence>
<keyword evidence="11" id="KW-1185">Reference proteome</keyword>
<comment type="caution">
    <text evidence="10">The sequence shown here is derived from an EMBL/GenBank/DDBJ whole genome shotgun (WGS) entry which is preliminary data.</text>
</comment>
<feature type="domain" description="Cadherin" evidence="9">
    <location>
        <begin position="175"/>
        <end position="322"/>
    </location>
</feature>
<protein>
    <submittedName>
        <fullName evidence="10">Cadherin</fullName>
    </submittedName>
</protein>
<keyword evidence="3" id="KW-0677">Repeat</keyword>
<proteinExistence type="predicted"/>
<dbReference type="Gene3D" id="2.60.40.60">
    <property type="entry name" value="Cadherins"/>
    <property type="match status" value="2"/>
</dbReference>
<name>A0A0T6BFX4_9SCAR</name>
<evidence type="ECO:0000256" key="6">
    <source>
        <dbReference type="ARBA" id="ARBA00023136"/>
    </source>
</evidence>
<keyword evidence="6" id="KW-0472">Membrane</keyword>
<dbReference type="InterPro" id="IPR050174">
    <property type="entry name" value="Protocadherin/Cadherin-CA"/>
</dbReference>
<dbReference type="GO" id="GO:0007156">
    <property type="term" value="P:homophilic cell adhesion via plasma membrane adhesion molecules"/>
    <property type="evidence" value="ECO:0007669"/>
    <property type="project" value="InterPro"/>
</dbReference>
<dbReference type="Proteomes" id="UP000051574">
    <property type="component" value="Unassembled WGS sequence"/>
</dbReference>
<dbReference type="AlphaFoldDB" id="A0A0T6BFX4"/>
<evidence type="ECO:0000256" key="2">
    <source>
        <dbReference type="ARBA" id="ARBA00022692"/>
    </source>
</evidence>
<dbReference type="InterPro" id="IPR015919">
    <property type="entry name" value="Cadherin-like_sf"/>
</dbReference>
<dbReference type="GO" id="GO:0005509">
    <property type="term" value="F:calcium ion binding"/>
    <property type="evidence" value="ECO:0007669"/>
    <property type="project" value="UniProtKB-UniRule"/>
</dbReference>
<dbReference type="PROSITE" id="PS00232">
    <property type="entry name" value="CADHERIN_1"/>
    <property type="match status" value="1"/>
</dbReference>
<keyword evidence="4 8" id="KW-0106">Calcium</keyword>
<reference evidence="10 11" key="1">
    <citation type="submission" date="2015-09" db="EMBL/GenBank/DDBJ databases">
        <title>Draft genome of the scarab beetle Oryctes borbonicus.</title>
        <authorList>
            <person name="Meyer J.M."/>
            <person name="Markov G.V."/>
            <person name="Baskaran P."/>
            <person name="Herrmann M."/>
            <person name="Sommer R.J."/>
            <person name="Roedelsperger C."/>
        </authorList>
    </citation>
    <scope>NUCLEOTIDE SEQUENCE [LARGE SCALE GENOMIC DNA]</scope>
    <source>
        <strain evidence="10">OB123</strain>
        <tissue evidence="10">Whole animal</tissue>
    </source>
</reference>
<dbReference type="InterPro" id="IPR013783">
    <property type="entry name" value="Ig-like_fold"/>
</dbReference>
<feature type="non-terminal residue" evidence="10">
    <location>
        <position position="1"/>
    </location>
</feature>
<dbReference type="PANTHER" id="PTHR24028:SF328">
    <property type="entry name" value="CADHERIN-3"/>
    <property type="match status" value="1"/>
</dbReference>
<evidence type="ECO:0000256" key="1">
    <source>
        <dbReference type="ARBA" id="ARBA00004167"/>
    </source>
</evidence>
<dbReference type="GO" id="GO:0005886">
    <property type="term" value="C:plasma membrane"/>
    <property type="evidence" value="ECO:0007669"/>
    <property type="project" value="InterPro"/>
</dbReference>
<dbReference type="Gene3D" id="2.60.40.10">
    <property type="entry name" value="Immunoglobulins"/>
    <property type="match status" value="1"/>
</dbReference>
<dbReference type="EMBL" id="LJIG01000798">
    <property type="protein sequence ID" value="KRT86142.1"/>
    <property type="molecule type" value="Genomic_DNA"/>
</dbReference>
<evidence type="ECO:0000256" key="5">
    <source>
        <dbReference type="ARBA" id="ARBA00022989"/>
    </source>
</evidence>
<dbReference type="OrthoDB" id="6779346at2759"/>
<dbReference type="InterPro" id="IPR020894">
    <property type="entry name" value="Cadherin_CS"/>
</dbReference>
<gene>
    <name evidence="10" type="ORF">AMK59_565</name>
</gene>
<evidence type="ECO:0000256" key="4">
    <source>
        <dbReference type="ARBA" id="ARBA00022837"/>
    </source>
</evidence>
<dbReference type="SUPFAM" id="SSF49313">
    <property type="entry name" value="Cadherin-like"/>
    <property type="match status" value="2"/>
</dbReference>
<feature type="non-terminal residue" evidence="10">
    <location>
        <position position="448"/>
    </location>
</feature>
<dbReference type="PANTHER" id="PTHR24028">
    <property type="entry name" value="CADHERIN-87A"/>
    <property type="match status" value="1"/>
</dbReference>
<organism evidence="10 11">
    <name type="scientific">Oryctes borbonicus</name>
    <dbReference type="NCBI Taxonomy" id="1629725"/>
    <lineage>
        <taxon>Eukaryota</taxon>
        <taxon>Metazoa</taxon>
        <taxon>Ecdysozoa</taxon>
        <taxon>Arthropoda</taxon>
        <taxon>Hexapoda</taxon>
        <taxon>Insecta</taxon>
        <taxon>Pterygota</taxon>
        <taxon>Neoptera</taxon>
        <taxon>Endopterygota</taxon>
        <taxon>Coleoptera</taxon>
        <taxon>Polyphaga</taxon>
        <taxon>Scarabaeiformia</taxon>
        <taxon>Scarabaeidae</taxon>
        <taxon>Dynastinae</taxon>
        <taxon>Oryctes</taxon>
    </lineage>
</organism>
<dbReference type="InterPro" id="IPR002126">
    <property type="entry name" value="Cadherin-like_dom"/>
</dbReference>
<comment type="subcellular location">
    <subcellularLocation>
        <location evidence="1">Membrane</location>
        <topology evidence="1">Single-pass membrane protein</topology>
    </subcellularLocation>
</comment>
<sequence>EITESSTSITDPCDCSLCPTTPADCLVTPQDCSECNSVTATTLDCSYCSAEICEEYVPCEECPTSPTTNPTASVSFLRDSYEFILAYNEVVSEVEWPVSAGSTIEEDITYNADDLPDQLDLDPANGMVTNNRFLPAGIHEFTITATGERSGGYATASVTITVQPFEVCSDGVRTTYSLLVKEVMENHPNTLLTTALEDEEVEPSYQLTIESVFPNTDLFYVSEDGQTLSCSALDRESNDFAELGATQYTVVVTITEPEAEITTVEEYRNNVLQISSELSTGKERSTRADASQCILISDMRNEPQRTTIVIIVGDENDNPPEFATTSMVVGYPANSLLSLIAPAYIVQVEATDADIGINAKLVYLIESSYVTIHPETGIVYPTEGIPNDDFTFTVTARDEEGEGLLSSNSLQVQVKRLQQEHISIIKLRSVVLEDLSTKIVELNAVTSV</sequence>
<keyword evidence="7" id="KW-0325">Glycoprotein</keyword>
<evidence type="ECO:0000259" key="9">
    <source>
        <dbReference type="PROSITE" id="PS50268"/>
    </source>
</evidence>